<keyword evidence="1" id="KW-0732">Signal</keyword>
<protein>
    <recommendedName>
        <fullName evidence="4">Secreted protein</fullName>
    </recommendedName>
</protein>
<evidence type="ECO:0000313" key="2">
    <source>
        <dbReference type="EMBL" id="MFH7599888.1"/>
    </source>
</evidence>
<comment type="caution">
    <text evidence="2">The sequence shown here is derived from an EMBL/GenBank/DDBJ whole genome shotgun (WGS) entry which is preliminary data.</text>
</comment>
<dbReference type="RefSeq" id="WP_395513506.1">
    <property type="nucleotide sequence ID" value="NZ_JBBDHD010000157.1"/>
</dbReference>
<sequence length="62" mass="6408">MRRRILGLVAAVVFAVLGVGVHAAQADVSTEKCKATGGMVQYDSSTGLWTCVGGERDGEAIV</sequence>
<accession>A0ABW7PN76</accession>
<proteinExistence type="predicted"/>
<dbReference type="EMBL" id="JBBDHD010000157">
    <property type="protein sequence ID" value="MFH7599888.1"/>
    <property type="molecule type" value="Genomic_DNA"/>
</dbReference>
<evidence type="ECO:0000256" key="1">
    <source>
        <dbReference type="SAM" id="SignalP"/>
    </source>
</evidence>
<feature type="chain" id="PRO_5047070881" description="Secreted protein" evidence="1">
    <location>
        <begin position="24"/>
        <end position="62"/>
    </location>
</feature>
<evidence type="ECO:0000313" key="3">
    <source>
        <dbReference type="Proteomes" id="UP001610631"/>
    </source>
</evidence>
<feature type="signal peptide" evidence="1">
    <location>
        <begin position="1"/>
        <end position="23"/>
    </location>
</feature>
<reference evidence="2 3" key="1">
    <citation type="submission" date="2024-03" db="EMBL/GenBank/DDBJ databases">
        <title>Whole genome sequencing of Streptomyces racemochromogenes, to identify antimicrobial biosynthetic gene clusters.</title>
        <authorList>
            <person name="Suryawanshi P."/>
            <person name="Krishnaraj P.U."/>
            <person name="Arun Y.P."/>
            <person name="Suryawanshi M.P."/>
            <person name="Rakshit O."/>
        </authorList>
    </citation>
    <scope>NUCLEOTIDE SEQUENCE [LARGE SCALE GENOMIC DNA]</scope>
    <source>
        <strain evidence="2 3">AUDT626</strain>
    </source>
</reference>
<keyword evidence="3" id="KW-1185">Reference proteome</keyword>
<dbReference type="Proteomes" id="UP001610631">
    <property type="component" value="Unassembled WGS sequence"/>
</dbReference>
<evidence type="ECO:0008006" key="4">
    <source>
        <dbReference type="Google" id="ProtNLM"/>
    </source>
</evidence>
<gene>
    <name evidence="2" type="ORF">WDV06_33035</name>
</gene>
<organism evidence="2 3">
    <name type="scientific">Streptomyces racemochromogenes</name>
    <dbReference type="NCBI Taxonomy" id="67353"/>
    <lineage>
        <taxon>Bacteria</taxon>
        <taxon>Bacillati</taxon>
        <taxon>Actinomycetota</taxon>
        <taxon>Actinomycetes</taxon>
        <taxon>Kitasatosporales</taxon>
        <taxon>Streptomycetaceae</taxon>
        <taxon>Streptomyces</taxon>
    </lineage>
</organism>
<name>A0ABW7PN76_9ACTN</name>